<reference evidence="4 5" key="2">
    <citation type="submission" date="2023-11" db="EMBL/GenBank/DDBJ databases">
        <authorList>
            <person name="Lara A.C."/>
            <person name="Chronakova A."/>
        </authorList>
    </citation>
    <scope>NUCLEOTIDE SEQUENCE [LARGE SCALE GENOMIC DNA]</scope>
    <source>
        <strain evidence="4 5">BCCO 10_0856</strain>
    </source>
</reference>
<evidence type="ECO:0000313" key="4">
    <source>
        <dbReference type="EMBL" id="MDX8032021.1"/>
    </source>
</evidence>
<evidence type="ECO:0000256" key="2">
    <source>
        <dbReference type="SAM" id="Phobius"/>
    </source>
</evidence>
<dbReference type="InterPro" id="IPR021878">
    <property type="entry name" value="TgpA_N"/>
</dbReference>
<accession>A0ABU4T1I8</accession>
<feature type="transmembrane region" description="Helical" evidence="2">
    <location>
        <begin position="163"/>
        <end position="181"/>
    </location>
</feature>
<dbReference type="PANTHER" id="PTHR42736">
    <property type="entry name" value="PROTEIN-GLUTAMINE GAMMA-GLUTAMYLTRANSFERASE"/>
    <property type="match status" value="1"/>
</dbReference>
<feature type="transmembrane region" description="Helical" evidence="2">
    <location>
        <begin position="114"/>
        <end position="134"/>
    </location>
</feature>
<gene>
    <name evidence="4" type="ORF">SK803_17485</name>
</gene>
<feature type="region of interest" description="Disordered" evidence="1">
    <location>
        <begin position="525"/>
        <end position="561"/>
    </location>
</feature>
<keyword evidence="2" id="KW-0812">Transmembrane</keyword>
<dbReference type="Gene3D" id="3.10.620.30">
    <property type="match status" value="1"/>
</dbReference>
<evidence type="ECO:0000259" key="3">
    <source>
        <dbReference type="SMART" id="SM00460"/>
    </source>
</evidence>
<feature type="transmembrane region" description="Helical" evidence="2">
    <location>
        <begin position="40"/>
        <end position="60"/>
    </location>
</feature>
<dbReference type="SMART" id="SM00460">
    <property type="entry name" value="TGc"/>
    <property type="match status" value="1"/>
</dbReference>
<feature type="transmembrane region" description="Helical" evidence="2">
    <location>
        <begin position="581"/>
        <end position="601"/>
    </location>
</feature>
<dbReference type="Pfam" id="PF11992">
    <property type="entry name" value="TgpA_N"/>
    <property type="match status" value="1"/>
</dbReference>
<dbReference type="InterPro" id="IPR025403">
    <property type="entry name" value="TgpA-like_C"/>
</dbReference>
<dbReference type="PANTHER" id="PTHR42736:SF1">
    <property type="entry name" value="PROTEIN-GLUTAMINE GAMMA-GLUTAMYLTRANSFERASE"/>
    <property type="match status" value="1"/>
</dbReference>
<dbReference type="EMBL" id="JAXAVW010000013">
    <property type="protein sequence ID" value="MDX8032021.1"/>
    <property type="molecule type" value="Genomic_DNA"/>
</dbReference>
<dbReference type="Pfam" id="PF13559">
    <property type="entry name" value="DUF4129"/>
    <property type="match status" value="1"/>
</dbReference>
<dbReference type="Pfam" id="PF01841">
    <property type="entry name" value="Transglut_core"/>
    <property type="match status" value="1"/>
</dbReference>
<dbReference type="SUPFAM" id="SSF54001">
    <property type="entry name" value="Cysteine proteinases"/>
    <property type="match status" value="1"/>
</dbReference>
<feature type="transmembrane region" description="Helical" evidence="2">
    <location>
        <begin position="139"/>
        <end position="157"/>
    </location>
</feature>
<feature type="transmembrane region" description="Helical" evidence="2">
    <location>
        <begin position="202"/>
        <end position="221"/>
    </location>
</feature>
<dbReference type="Proteomes" id="UP001285521">
    <property type="component" value="Unassembled WGS sequence"/>
</dbReference>
<feature type="transmembrane region" description="Helical" evidence="2">
    <location>
        <begin position="67"/>
        <end position="94"/>
    </location>
</feature>
<keyword evidence="2" id="KW-1133">Transmembrane helix</keyword>
<dbReference type="InterPro" id="IPR002931">
    <property type="entry name" value="Transglutaminase-like"/>
</dbReference>
<dbReference type="InterPro" id="IPR052901">
    <property type="entry name" value="Bact_TGase-like"/>
</dbReference>
<feature type="domain" description="Transglutaminase-like" evidence="3">
    <location>
        <begin position="456"/>
        <end position="525"/>
    </location>
</feature>
<protein>
    <submittedName>
        <fullName evidence="4">TransglutaminaseTgpA domain-containing protein</fullName>
    </submittedName>
</protein>
<comment type="caution">
    <text evidence="4">The sequence shown here is derived from an EMBL/GenBank/DDBJ whole genome shotgun (WGS) entry which is preliminary data.</text>
</comment>
<reference evidence="4 5" key="1">
    <citation type="submission" date="2023-11" db="EMBL/GenBank/DDBJ databases">
        <title>Lentzea sokolovensis, sp. nov., Lentzea kristufkii, sp. nov., and Lentzea miocenensis, sp. nov., rare actinobacteria from Sokolov Coal Basin, Miocene lacustrine sediment, Czech Republic.</title>
        <authorList>
            <person name="Lara A."/>
            <person name="Kotroba L."/>
            <person name="Nouioui I."/>
            <person name="Neumann-Schaal M."/>
            <person name="Mast Y."/>
            <person name="Chronakova A."/>
        </authorList>
    </citation>
    <scope>NUCLEOTIDE SEQUENCE [LARGE SCALE GENOMIC DNA]</scope>
    <source>
        <strain evidence="4 5">BCCO 10_0856</strain>
    </source>
</reference>
<feature type="compositionally biased region" description="Low complexity" evidence="1">
    <location>
        <begin position="547"/>
        <end position="561"/>
    </location>
</feature>
<dbReference type="RefSeq" id="WP_319967074.1">
    <property type="nucleotide sequence ID" value="NZ_JAXAVW010000013.1"/>
</dbReference>
<evidence type="ECO:0000256" key="1">
    <source>
        <dbReference type="SAM" id="MobiDB-lite"/>
    </source>
</evidence>
<sequence>MTFRKLTTLVSGVTLAEVALALTASAAGALVYRDFFATPGYLPALGLACLIGGVTAASGASKVWATLLLAIAGLAVVIVFGVFHGVGADVLGGVRGSWNRLLAVAVPADPWGELLVVPAGVMWAVTFTSVVLVLRTRHVLAPVVPSLAGFVFAVFVVGDQAGGHVTATVVFLLAALVLVAVRAHHATGAGTVRVERQQARSLGTLGLVGVMIASSALFGVMGGQVASGERRFDVRELLAPPITSTDTLTPLSRLKGQLGEHPARELFRVSLDIESYTQVDRIRTAALDVFDGTTWTSEDSYRVAGSHLTADPALTRGKQVTAHVELKELPGPHLPVIGWPTRLDTTGGSRGRVGFDPASGVVVSTAPKLQGLSYDVTGEISVRDDGLAQAATAAPGHSRSLPGGMPEPLRAVAAEFADRTGYDKLVALETRLQGVTMNPDRPPGHSYAAITRLFAPAENGTGSTEQHAAAFTVLARAMGFPARVAVGYRLRNYQGGVFRVTTGDAHAWSEVRFAGYGWVPFEPSSSDFGSTPTQPQDVPRVVPPQAAPTTTPTQAPPTATQPVQAADGPGFGWNNVRDGTVLVVAASVLLLLVACGLVAIAKARRRRRRRRNPDHAVRVLGAWQEQIDRLTERGVTAPVSLTFHEVARHVRGALGDAGELVEKSADLATTAVYAPERIDESDSDQAWLLVADLRARLHPKRVSATRLRTAVDPRPLWTAWSVSRQRRQARESLEVGRYR</sequence>
<keyword evidence="2" id="KW-0472">Membrane</keyword>
<dbReference type="InterPro" id="IPR038765">
    <property type="entry name" value="Papain-like_cys_pep_sf"/>
</dbReference>
<proteinExistence type="predicted"/>
<keyword evidence="5" id="KW-1185">Reference proteome</keyword>
<name>A0ABU4T1I8_9PSEU</name>
<organism evidence="4 5">
    <name type="scientific">Lentzea miocenica</name>
    <dbReference type="NCBI Taxonomy" id="3095431"/>
    <lineage>
        <taxon>Bacteria</taxon>
        <taxon>Bacillati</taxon>
        <taxon>Actinomycetota</taxon>
        <taxon>Actinomycetes</taxon>
        <taxon>Pseudonocardiales</taxon>
        <taxon>Pseudonocardiaceae</taxon>
        <taxon>Lentzea</taxon>
    </lineage>
</organism>
<feature type="compositionally biased region" description="Low complexity" evidence="1">
    <location>
        <begin position="531"/>
        <end position="540"/>
    </location>
</feature>
<evidence type="ECO:0000313" key="5">
    <source>
        <dbReference type="Proteomes" id="UP001285521"/>
    </source>
</evidence>